<evidence type="ECO:0000313" key="3">
    <source>
        <dbReference type="Proteomes" id="UP000324800"/>
    </source>
</evidence>
<organism evidence="2 3">
    <name type="scientific">Streblomastix strix</name>
    <dbReference type="NCBI Taxonomy" id="222440"/>
    <lineage>
        <taxon>Eukaryota</taxon>
        <taxon>Metamonada</taxon>
        <taxon>Preaxostyla</taxon>
        <taxon>Oxymonadida</taxon>
        <taxon>Streblomastigidae</taxon>
        <taxon>Streblomastix</taxon>
    </lineage>
</organism>
<sequence>MTRAPKDTTEQGNLLKTQPSSVIHPGYNNQILRSLRSLPQTDGAHPALADTILTIIVDFTRKMYQVQKKITAKHVIDLIRNNLEIMPPE</sequence>
<name>A0A5J4VFI7_9EUKA</name>
<comment type="caution">
    <text evidence="2">The sequence shown here is derived from an EMBL/GenBank/DDBJ whole genome shotgun (WGS) entry which is preliminary data.</text>
</comment>
<accession>A0A5J4VFI7</accession>
<feature type="compositionally biased region" description="Polar residues" evidence="1">
    <location>
        <begin position="10"/>
        <end position="21"/>
    </location>
</feature>
<reference evidence="2 3" key="1">
    <citation type="submission" date="2019-03" db="EMBL/GenBank/DDBJ databases">
        <title>Single cell metagenomics reveals metabolic interactions within the superorganism composed of flagellate Streblomastix strix and complex community of Bacteroidetes bacteria on its surface.</title>
        <authorList>
            <person name="Treitli S.C."/>
            <person name="Kolisko M."/>
            <person name="Husnik F."/>
            <person name="Keeling P."/>
            <person name="Hampl V."/>
        </authorList>
    </citation>
    <scope>NUCLEOTIDE SEQUENCE [LARGE SCALE GENOMIC DNA]</scope>
    <source>
        <strain evidence="2">ST1C</strain>
    </source>
</reference>
<feature type="region of interest" description="Disordered" evidence="1">
    <location>
        <begin position="1"/>
        <end position="21"/>
    </location>
</feature>
<evidence type="ECO:0000313" key="2">
    <source>
        <dbReference type="EMBL" id="KAA6381341.1"/>
    </source>
</evidence>
<proteinExistence type="predicted"/>
<dbReference type="EMBL" id="SNRW01007376">
    <property type="protein sequence ID" value="KAA6381341.1"/>
    <property type="molecule type" value="Genomic_DNA"/>
</dbReference>
<gene>
    <name evidence="2" type="ORF">EZS28_023133</name>
</gene>
<dbReference type="AlphaFoldDB" id="A0A5J4VFI7"/>
<evidence type="ECO:0000256" key="1">
    <source>
        <dbReference type="SAM" id="MobiDB-lite"/>
    </source>
</evidence>
<dbReference type="Proteomes" id="UP000324800">
    <property type="component" value="Unassembled WGS sequence"/>
</dbReference>
<protein>
    <submittedName>
        <fullName evidence="2">Uncharacterized protein</fullName>
    </submittedName>
</protein>